<gene>
    <name evidence="10" type="primary">miaA</name>
    <name evidence="14" type="ORF">SAMN05660923_01544</name>
</gene>
<accession>A0A1H2Y6W9</accession>
<dbReference type="InterPro" id="IPR039657">
    <property type="entry name" value="Dimethylallyltransferase"/>
</dbReference>
<evidence type="ECO:0000256" key="10">
    <source>
        <dbReference type="HAMAP-Rule" id="MF_00185"/>
    </source>
</evidence>
<sequence length="317" mass="36951">MDTKKNLLAIVGPTAIGKTTLSIDLAQKINGEIISADSMQIYKYMNIGTAKVKKEEMENIPHYLIDIVYPDEEFTVADYKKCAEKCICEINKRGKIPIVVGGSGLYLNSLVYDLNFSKVKPNEEFRRKYNELADIYGNQYIFDELYNVDQATAKRINSNDRKRIIRALEIYYETGKPMSNYNLNFRKETDKYNLAMIGLTTDRATLYNQINRRVDQMIQEGLIDEVKNLLSMGYDKNLVSMQAIGYKEIVEYLEGNMNLNEAIEILKRNTRRFAKRQLTWFKRDKRIHWIDVTRYSSVADITEYIINYIKINGKLKI</sequence>
<dbReference type="InterPro" id="IPR027417">
    <property type="entry name" value="P-loop_NTPase"/>
</dbReference>
<organism evidence="14 15">
    <name type="scientific">Tepidimicrobium xylanilyticum</name>
    <dbReference type="NCBI Taxonomy" id="1123352"/>
    <lineage>
        <taxon>Bacteria</taxon>
        <taxon>Bacillati</taxon>
        <taxon>Bacillota</taxon>
        <taxon>Tissierellia</taxon>
        <taxon>Tissierellales</taxon>
        <taxon>Tepidimicrobiaceae</taxon>
        <taxon>Tepidimicrobium</taxon>
    </lineage>
</organism>
<dbReference type="GO" id="GO:0006400">
    <property type="term" value="P:tRNA modification"/>
    <property type="evidence" value="ECO:0007669"/>
    <property type="project" value="TreeGrafter"/>
</dbReference>
<keyword evidence="4 10" id="KW-0808">Transferase</keyword>
<name>A0A1H2Y6W9_9FIRM</name>
<protein>
    <recommendedName>
        <fullName evidence="10">tRNA dimethylallyltransferase</fullName>
        <ecNumber evidence="10">2.5.1.75</ecNumber>
    </recommendedName>
    <alternativeName>
        <fullName evidence="10">Dimethylallyl diphosphate:tRNA dimethylallyltransferase</fullName>
        <shortName evidence="10">DMAPP:tRNA dimethylallyltransferase</shortName>
        <shortName evidence="10">DMATase</shortName>
    </alternativeName>
    <alternativeName>
        <fullName evidence="10">Isopentenyl-diphosphate:tRNA isopentenyltransferase</fullName>
        <shortName evidence="10">IPP transferase</shortName>
        <shortName evidence="10">IPPT</shortName>
        <shortName evidence="10">IPTase</shortName>
    </alternativeName>
</protein>
<feature type="binding site" evidence="10">
    <location>
        <begin position="14"/>
        <end position="19"/>
    </location>
    <ligand>
        <name>substrate</name>
    </ligand>
</feature>
<dbReference type="GO" id="GO:0005524">
    <property type="term" value="F:ATP binding"/>
    <property type="evidence" value="ECO:0007669"/>
    <property type="project" value="UniProtKB-UniRule"/>
</dbReference>
<evidence type="ECO:0000256" key="6">
    <source>
        <dbReference type="ARBA" id="ARBA00022741"/>
    </source>
</evidence>
<feature type="binding site" evidence="10">
    <location>
        <begin position="12"/>
        <end position="19"/>
    </location>
    <ligand>
        <name>ATP</name>
        <dbReference type="ChEBI" id="CHEBI:30616"/>
    </ligand>
</feature>
<dbReference type="EMBL" id="FNNG01000006">
    <property type="protein sequence ID" value="SDX00801.1"/>
    <property type="molecule type" value="Genomic_DNA"/>
</dbReference>
<evidence type="ECO:0000256" key="2">
    <source>
        <dbReference type="ARBA" id="ARBA00003213"/>
    </source>
</evidence>
<keyword evidence="6 10" id="KW-0547">Nucleotide-binding</keyword>
<reference evidence="14 15" key="1">
    <citation type="submission" date="2016-10" db="EMBL/GenBank/DDBJ databases">
        <authorList>
            <person name="de Groot N.N."/>
        </authorList>
    </citation>
    <scope>NUCLEOTIDE SEQUENCE [LARGE SCALE GENOMIC DNA]</scope>
    <source>
        <strain evidence="14 15">DSM 23310</strain>
    </source>
</reference>
<evidence type="ECO:0000256" key="5">
    <source>
        <dbReference type="ARBA" id="ARBA00022694"/>
    </source>
</evidence>
<evidence type="ECO:0000256" key="1">
    <source>
        <dbReference type="ARBA" id="ARBA00001946"/>
    </source>
</evidence>
<dbReference type="SUPFAM" id="SSF52540">
    <property type="entry name" value="P-loop containing nucleoside triphosphate hydrolases"/>
    <property type="match status" value="2"/>
</dbReference>
<evidence type="ECO:0000256" key="9">
    <source>
        <dbReference type="ARBA" id="ARBA00049563"/>
    </source>
</evidence>
<evidence type="ECO:0000313" key="15">
    <source>
        <dbReference type="Proteomes" id="UP000198828"/>
    </source>
</evidence>
<evidence type="ECO:0000256" key="4">
    <source>
        <dbReference type="ARBA" id="ARBA00022679"/>
    </source>
</evidence>
<evidence type="ECO:0000256" key="3">
    <source>
        <dbReference type="ARBA" id="ARBA00005842"/>
    </source>
</evidence>
<keyword evidence="15" id="KW-1185">Reference proteome</keyword>
<evidence type="ECO:0000256" key="8">
    <source>
        <dbReference type="ARBA" id="ARBA00022842"/>
    </source>
</evidence>
<evidence type="ECO:0000256" key="11">
    <source>
        <dbReference type="RuleBase" id="RU003783"/>
    </source>
</evidence>
<comment type="function">
    <text evidence="2 10 12">Catalyzes the transfer of a dimethylallyl group onto the adenine at position 37 in tRNAs that read codons beginning with uridine, leading to the formation of N6-(dimethylallyl)adenosine (i(6)A).</text>
</comment>
<keyword evidence="5 10" id="KW-0819">tRNA processing</keyword>
<evidence type="ECO:0000313" key="14">
    <source>
        <dbReference type="EMBL" id="SDX00801.1"/>
    </source>
</evidence>
<dbReference type="AlphaFoldDB" id="A0A1H2Y6W9"/>
<dbReference type="RefSeq" id="WP_200773698.1">
    <property type="nucleotide sequence ID" value="NZ_BSYN01000006.1"/>
</dbReference>
<dbReference type="EC" id="2.5.1.75" evidence="10"/>
<evidence type="ECO:0000256" key="7">
    <source>
        <dbReference type="ARBA" id="ARBA00022840"/>
    </source>
</evidence>
<comment type="cofactor">
    <cofactor evidence="1 10">
        <name>Mg(2+)</name>
        <dbReference type="ChEBI" id="CHEBI:18420"/>
    </cofactor>
</comment>
<feature type="region of interest" description="Interaction with substrate tRNA" evidence="10">
    <location>
        <begin position="37"/>
        <end position="40"/>
    </location>
</feature>
<keyword evidence="7 10" id="KW-0067">ATP-binding</keyword>
<dbReference type="InterPro" id="IPR018022">
    <property type="entry name" value="IPT"/>
</dbReference>
<comment type="subunit">
    <text evidence="10">Monomer.</text>
</comment>
<keyword evidence="8 10" id="KW-0460">Magnesium</keyword>
<evidence type="ECO:0000256" key="13">
    <source>
        <dbReference type="RuleBase" id="RU003785"/>
    </source>
</evidence>
<dbReference type="NCBIfam" id="TIGR00174">
    <property type="entry name" value="miaA"/>
    <property type="match status" value="1"/>
</dbReference>
<evidence type="ECO:0000256" key="12">
    <source>
        <dbReference type="RuleBase" id="RU003784"/>
    </source>
</evidence>
<proteinExistence type="inferred from homology"/>
<dbReference type="Pfam" id="PF01715">
    <property type="entry name" value="IPPT"/>
    <property type="match status" value="1"/>
</dbReference>
<dbReference type="PANTHER" id="PTHR11088:SF60">
    <property type="entry name" value="TRNA DIMETHYLALLYLTRANSFERASE"/>
    <property type="match status" value="1"/>
</dbReference>
<dbReference type="Proteomes" id="UP000198828">
    <property type="component" value="Unassembled WGS sequence"/>
</dbReference>
<feature type="site" description="Interaction with substrate tRNA" evidence="10">
    <location>
        <position position="103"/>
    </location>
</feature>
<comment type="caution">
    <text evidence="10">Lacks conserved residue(s) required for the propagation of feature annotation.</text>
</comment>
<dbReference type="Gene3D" id="3.40.50.300">
    <property type="entry name" value="P-loop containing nucleotide triphosphate hydrolases"/>
    <property type="match status" value="1"/>
</dbReference>
<dbReference type="HAMAP" id="MF_00185">
    <property type="entry name" value="IPP_trans"/>
    <property type="match status" value="1"/>
</dbReference>
<comment type="catalytic activity">
    <reaction evidence="9 10 11">
        <text>adenosine(37) in tRNA + dimethylallyl diphosphate = N(6)-dimethylallyladenosine(37) in tRNA + diphosphate</text>
        <dbReference type="Rhea" id="RHEA:26482"/>
        <dbReference type="Rhea" id="RHEA-COMP:10162"/>
        <dbReference type="Rhea" id="RHEA-COMP:10375"/>
        <dbReference type="ChEBI" id="CHEBI:33019"/>
        <dbReference type="ChEBI" id="CHEBI:57623"/>
        <dbReference type="ChEBI" id="CHEBI:74411"/>
        <dbReference type="ChEBI" id="CHEBI:74415"/>
        <dbReference type="EC" id="2.5.1.75"/>
    </reaction>
</comment>
<comment type="similarity">
    <text evidence="3 10 13">Belongs to the IPP transferase family.</text>
</comment>
<dbReference type="GO" id="GO:0052381">
    <property type="term" value="F:tRNA dimethylallyltransferase activity"/>
    <property type="evidence" value="ECO:0007669"/>
    <property type="project" value="UniProtKB-UniRule"/>
</dbReference>
<dbReference type="PANTHER" id="PTHR11088">
    <property type="entry name" value="TRNA DIMETHYLALLYLTRANSFERASE"/>
    <property type="match status" value="1"/>
</dbReference>
<feature type="site" description="Interaction with substrate tRNA" evidence="10">
    <location>
        <position position="126"/>
    </location>
</feature>
<dbReference type="Gene3D" id="1.10.20.140">
    <property type="match status" value="1"/>
</dbReference>